<name>A0AAN9PV39_CLITE</name>
<protein>
    <submittedName>
        <fullName evidence="2">Uncharacterized protein</fullName>
    </submittedName>
</protein>
<evidence type="ECO:0000313" key="3">
    <source>
        <dbReference type="Proteomes" id="UP001359559"/>
    </source>
</evidence>
<sequence length="80" mass="9364">MRNAKTLENHLFAVRNARHSYSDLFNKRILGSDPNPRNMRTTRNAKTSVKKEIEKGKTLQIRLNRKLSLAELHHSLKKQI</sequence>
<reference evidence="2 3" key="1">
    <citation type="submission" date="2024-01" db="EMBL/GenBank/DDBJ databases">
        <title>The genomes of 5 underutilized Papilionoideae crops provide insights into root nodulation and disease resistance.</title>
        <authorList>
            <person name="Yuan L."/>
        </authorList>
    </citation>
    <scope>NUCLEOTIDE SEQUENCE [LARGE SCALE GENOMIC DNA]</scope>
    <source>
        <strain evidence="2">LY-2023</strain>
        <tissue evidence="2">Leaf</tissue>
    </source>
</reference>
<accession>A0AAN9PV39</accession>
<feature type="compositionally biased region" description="Polar residues" evidence="1">
    <location>
        <begin position="38"/>
        <end position="47"/>
    </location>
</feature>
<gene>
    <name evidence="2" type="ORF">RJT34_09391</name>
</gene>
<dbReference type="Proteomes" id="UP001359559">
    <property type="component" value="Unassembled WGS sequence"/>
</dbReference>
<feature type="region of interest" description="Disordered" evidence="1">
    <location>
        <begin position="32"/>
        <end position="51"/>
    </location>
</feature>
<comment type="caution">
    <text evidence="2">The sequence shown here is derived from an EMBL/GenBank/DDBJ whole genome shotgun (WGS) entry which is preliminary data.</text>
</comment>
<proteinExistence type="predicted"/>
<keyword evidence="3" id="KW-1185">Reference proteome</keyword>
<organism evidence="2 3">
    <name type="scientific">Clitoria ternatea</name>
    <name type="common">Butterfly pea</name>
    <dbReference type="NCBI Taxonomy" id="43366"/>
    <lineage>
        <taxon>Eukaryota</taxon>
        <taxon>Viridiplantae</taxon>
        <taxon>Streptophyta</taxon>
        <taxon>Embryophyta</taxon>
        <taxon>Tracheophyta</taxon>
        <taxon>Spermatophyta</taxon>
        <taxon>Magnoliopsida</taxon>
        <taxon>eudicotyledons</taxon>
        <taxon>Gunneridae</taxon>
        <taxon>Pentapetalae</taxon>
        <taxon>rosids</taxon>
        <taxon>fabids</taxon>
        <taxon>Fabales</taxon>
        <taxon>Fabaceae</taxon>
        <taxon>Papilionoideae</taxon>
        <taxon>50 kb inversion clade</taxon>
        <taxon>NPAAA clade</taxon>
        <taxon>indigoferoid/millettioid clade</taxon>
        <taxon>Phaseoleae</taxon>
        <taxon>Clitoria</taxon>
    </lineage>
</organism>
<dbReference type="EMBL" id="JAYKXN010000002">
    <property type="protein sequence ID" value="KAK7311327.1"/>
    <property type="molecule type" value="Genomic_DNA"/>
</dbReference>
<dbReference type="AlphaFoldDB" id="A0AAN9PV39"/>
<evidence type="ECO:0000313" key="2">
    <source>
        <dbReference type="EMBL" id="KAK7311327.1"/>
    </source>
</evidence>
<evidence type="ECO:0000256" key="1">
    <source>
        <dbReference type="SAM" id="MobiDB-lite"/>
    </source>
</evidence>